<dbReference type="Proteomes" id="UP000568839">
    <property type="component" value="Unassembled WGS sequence"/>
</dbReference>
<comment type="caution">
    <text evidence="1">The sequence shown here is derived from an EMBL/GenBank/DDBJ whole genome shotgun (WGS) entry which is preliminary data.</text>
</comment>
<dbReference type="RefSeq" id="WP_184402097.1">
    <property type="nucleotide sequence ID" value="NZ_JACHHJ010000001.1"/>
</dbReference>
<accession>A0A841PW76</accession>
<protein>
    <submittedName>
        <fullName evidence="1">Uncharacterized protein</fullName>
    </submittedName>
</protein>
<dbReference type="EMBL" id="JACHHJ010000001">
    <property type="protein sequence ID" value="MBB6448055.1"/>
    <property type="molecule type" value="Genomic_DNA"/>
</dbReference>
<evidence type="ECO:0000313" key="1">
    <source>
        <dbReference type="EMBL" id="MBB6448055.1"/>
    </source>
</evidence>
<proteinExistence type="predicted"/>
<dbReference type="AlphaFoldDB" id="A0A841PW76"/>
<gene>
    <name evidence="1" type="ORF">HNR44_000004</name>
</gene>
<reference evidence="1 2" key="1">
    <citation type="submission" date="2020-08" db="EMBL/GenBank/DDBJ databases">
        <title>Genomic Encyclopedia of Type Strains, Phase IV (KMG-IV): sequencing the most valuable type-strain genomes for metagenomic binning, comparative biology and taxonomic classification.</title>
        <authorList>
            <person name="Goeker M."/>
        </authorList>
    </citation>
    <scope>NUCLEOTIDE SEQUENCE [LARGE SCALE GENOMIC DNA]</scope>
    <source>
        <strain evidence="1 2">DSM 21769</strain>
    </source>
</reference>
<name>A0A841PW76_9BACL</name>
<keyword evidence="2" id="KW-1185">Reference proteome</keyword>
<sequence length="46" mass="5645">MMEENKKRLVEEFEVELNRSLTVEEMNFLAWVDERNKQQQVTQPTF</sequence>
<organism evidence="1 2">
    <name type="scientific">Geomicrobium halophilum</name>
    <dbReference type="NCBI Taxonomy" id="549000"/>
    <lineage>
        <taxon>Bacteria</taxon>
        <taxon>Bacillati</taxon>
        <taxon>Bacillota</taxon>
        <taxon>Bacilli</taxon>
        <taxon>Bacillales</taxon>
        <taxon>Geomicrobium</taxon>
    </lineage>
</organism>
<evidence type="ECO:0000313" key="2">
    <source>
        <dbReference type="Proteomes" id="UP000568839"/>
    </source>
</evidence>